<protein>
    <submittedName>
        <fullName evidence="1">Uncharacterized protein</fullName>
    </submittedName>
</protein>
<proteinExistence type="predicted"/>
<organism evidence="1">
    <name type="scientific">viral metagenome</name>
    <dbReference type="NCBI Taxonomy" id="1070528"/>
    <lineage>
        <taxon>unclassified sequences</taxon>
        <taxon>metagenomes</taxon>
        <taxon>organismal metagenomes</taxon>
    </lineage>
</organism>
<reference evidence="1" key="1">
    <citation type="submission" date="2020-03" db="EMBL/GenBank/DDBJ databases">
        <title>The deep terrestrial virosphere.</title>
        <authorList>
            <person name="Holmfeldt K."/>
            <person name="Nilsson E."/>
            <person name="Simone D."/>
            <person name="Lopez-Fernandez M."/>
            <person name="Wu X."/>
            <person name="de Brujin I."/>
            <person name="Lundin D."/>
            <person name="Andersson A."/>
            <person name="Bertilsson S."/>
            <person name="Dopson M."/>
        </authorList>
    </citation>
    <scope>NUCLEOTIDE SEQUENCE</scope>
    <source>
        <strain evidence="1">TM448A01278</strain>
        <strain evidence="2">TM448B01269</strain>
    </source>
</reference>
<dbReference type="EMBL" id="MT144126">
    <property type="protein sequence ID" value="QJA49236.1"/>
    <property type="molecule type" value="Genomic_DNA"/>
</dbReference>
<evidence type="ECO:0000313" key="1">
    <source>
        <dbReference type="EMBL" id="QJA49236.1"/>
    </source>
</evidence>
<evidence type="ECO:0000313" key="2">
    <source>
        <dbReference type="EMBL" id="QJH98319.1"/>
    </source>
</evidence>
<sequence length="160" mass="17904">MTMDANWYRRTIVNITAAANTVSPRDMVTVSVLPGATNIVYGVPPVHGNVHGQIESMNFRASTATARNMDVYFFRKSSYGSTVPSADYYIDHESFVATDWVTWLEETGDVIRTAASGLKIPYIDSDGTKKFHMGFIFNKTLTLGTQIVMEWTWRADHGEP</sequence>
<name>A0A6H1ZMU0_9ZZZZ</name>
<gene>
    <name evidence="1" type="ORF">TM448A01278_0004</name>
    <name evidence="2" type="ORF">TM448B01269_0003</name>
</gene>
<accession>A0A6H1ZMU0</accession>
<dbReference type="EMBL" id="MT144727">
    <property type="protein sequence ID" value="QJH98319.1"/>
    <property type="molecule type" value="Genomic_DNA"/>
</dbReference>
<dbReference type="AlphaFoldDB" id="A0A6H1ZMU0"/>